<keyword evidence="2" id="KW-0732">Signal</keyword>
<dbReference type="InterPro" id="IPR011048">
    <property type="entry name" value="Haem_d1_sf"/>
</dbReference>
<evidence type="ECO:0000313" key="3">
    <source>
        <dbReference type="EMBL" id="BCD98750.1"/>
    </source>
</evidence>
<dbReference type="AlphaFoldDB" id="A0AAN1WJK4"/>
<protein>
    <recommendedName>
        <fullName evidence="5">5-methyltetrahydrofolate--homocysteine methyltransferase</fullName>
    </recommendedName>
</protein>
<dbReference type="EMBL" id="AP023086">
    <property type="protein sequence ID" value="BCD98750.1"/>
    <property type="molecule type" value="Genomic_DNA"/>
</dbReference>
<proteinExistence type="predicted"/>
<dbReference type="SUPFAM" id="SSF51004">
    <property type="entry name" value="C-terminal (heme d1) domain of cytochrome cd1-nitrite reductase"/>
    <property type="match status" value="1"/>
</dbReference>
<dbReference type="RefSeq" id="WP_236983294.1">
    <property type="nucleotide sequence ID" value="NZ_AP023086.1"/>
</dbReference>
<evidence type="ECO:0008006" key="5">
    <source>
        <dbReference type="Google" id="ProtNLM"/>
    </source>
</evidence>
<accession>A0AAN1WJK4</accession>
<evidence type="ECO:0000256" key="2">
    <source>
        <dbReference type="SAM" id="SignalP"/>
    </source>
</evidence>
<evidence type="ECO:0000313" key="4">
    <source>
        <dbReference type="Proteomes" id="UP001320119"/>
    </source>
</evidence>
<dbReference type="Proteomes" id="UP001320119">
    <property type="component" value="Chromosome"/>
</dbReference>
<dbReference type="PROSITE" id="PS51257">
    <property type="entry name" value="PROKAR_LIPOPROTEIN"/>
    <property type="match status" value="1"/>
</dbReference>
<dbReference type="KEGG" id="marq:MARGE09_P2951"/>
<reference evidence="3 4" key="1">
    <citation type="journal article" date="2022" name="IScience">
        <title>An ultrasensitive nanofiber-based assay for enzymatic hydrolysis and deep-sea microbial degradation of cellulose.</title>
        <authorList>
            <person name="Tsudome M."/>
            <person name="Tachioka M."/>
            <person name="Miyazaki M."/>
            <person name="Uchimura K."/>
            <person name="Tsuda M."/>
            <person name="Takaki Y."/>
            <person name="Deguchi S."/>
        </authorList>
    </citation>
    <scope>NUCLEOTIDE SEQUENCE [LARGE SCALE GENOMIC DNA]</scope>
    <source>
        <strain evidence="3 4">GE09</strain>
    </source>
</reference>
<feature type="signal peptide" evidence="2">
    <location>
        <begin position="1"/>
        <end position="17"/>
    </location>
</feature>
<sequence>MPPFFIKQLALSLTASAVIMALTGCGDANTTINEKASITANDDHDEHEHEGHDNHNHGGESEGRLLIINSDDSEADIYDLADGDLITTLALDAVPSAVYASAGYRLAALIERNNDKVGFIDGGLWQVAHNDHFDLITTMPSLSNFSLTGSRPTHFVPHEGQVALFLDGNTDTGSNASIQVFDDHVIEGLEAPLTIALTMPQHGVAEPRGEHVLASLRRDDTVSSSNNFNLPDQVGVYHLHDGEYILEQTLDVNCPDLHGAAQNENHIVFGCSDGVLLVTDNGNDTYSAQKLLNTEDVADGLRIGSLWGNPESGQFIAKASAHSGSTAQFFMIDPTEMEMELIDWQPMPGAQSVASQFSFEAEHFVILDDQGYLTTIEPHLDGDHTHWEYGERLDITDADVSTLSEGMKFSMTLAQNEHTVYIADPLEQHVRIIDLELLQVVSDLELDYIPAMITWLGIGESHDH</sequence>
<organism evidence="3 4">
    <name type="scientific">Marinagarivorans cellulosilyticus</name>
    <dbReference type="NCBI Taxonomy" id="2721545"/>
    <lineage>
        <taxon>Bacteria</taxon>
        <taxon>Pseudomonadati</taxon>
        <taxon>Pseudomonadota</taxon>
        <taxon>Gammaproteobacteria</taxon>
        <taxon>Cellvibrionales</taxon>
        <taxon>Cellvibrionaceae</taxon>
        <taxon>Marinagarivorans</taxon>
    </lineage>
</organism>
<keyword evidence="4" id="KW-1185">Reference proteome</keyword>
<gene>
    <name evidence="3" type="ORF">MARGE09_P2951</name>
</gene>
<feature type="region of interest" description="Disordered" evidence="1">
    <location>
        <begin position="42"/>
        <end position="62"/>
    </location>
</feature>
<feature type="chain" id="PRO_5042828288" description="5-methyltetrahydrofolate--homocysteine methyltransferase" evidence="2">
    <location>
        <begin position="18"/>
        <end position="464"/>
    </location>
</feature>
<evidence type="ECO:0000256" key="1">
    <source>
        <dbReference type="SAM" id="MobiDB-lite"/>
    </source>
</evidence>
<name>A0AAN1WJK4_9GAMM</name>